<organism evidence="13 14">
    <name type="scientific">Vibrio agarilyticus</name>
    <dbReference type="NCBI Taxonomy" id="2726741"/>
    <lineage>
        <taxon>Bacteria</taxon>
        <taxon>Pseudomonadati</taxon>
        <taxon>Pseudomonadota</taxon>
        <taxon>Gammaproteobacteria</taxon>
        <taxon>Vibrionales</taxon>
        <taxon>Vibrionaceae</taxon>
        <taxon>Vibrio</taxon>
    </lineage>
</organism>
<gene>
    <name evidence="13" type="ORF">HGP28_18330</name>
</gene>
<evidence type="ECO:0000256" key="2">
    <source>
        <dbReference type="ARBA" id="ARBA00000625"/>
    </source>
</evidence>
<comment type="caution">
    <text evidence="13">The sequence shown here is derived from an EMBL/GenBank/DDBJ whole genome shotgun (WGS) entry which is preliminary data.</text>
</comment>
<evidence type="ECO:0000313" key="13">
    <source>
        <dbReference type="EMBL" id="NLS14819.1"/>
    </source>
</evidence>
<proteinExistence type="inferred from homology"/>
<reference evidence="13 14" key="1">
    <citation type="submission" date="2020-04" db="EMBL/GenBank/DDBJ databases">
        <title>Vibrio sp. SM6, a novel species isolated from seawater.</title>
        <authorList>
            <person name="Wang X."/>
        </authorList>
    </citation>
    <scope>NUCLEOTIDE SEQUENCE [LARGE SCALE GENOMIC DNA]</scope>
    <source>
        <strain evidence="13 14">SM6</strain>
    </source>
</reference>
<evidence type="ECO:0000256" key="7">
    <source>
        <dbReference type="ARBA" id="ARBA00022679"/>
    </source>
</evidence>
<evidence type="ECO:0000256" key="10">
    <source>
        <dbReference type="ARBA" id="ARBA00032317"/>
    </source>
</evidence>
<dbReference type="EMBL" id="JABAIK010000030">
    <property type="protein sequence ID" value="NLS14819.1"/>
    <property type="molecule type" value="Genomic_DNA"/>
</dbReference>
<evidence type="ECO:0000256" key="5">
    <source>
        <dbReference type="ARBA" id="ARBA00012866"/>
    </source>
</evidence>
<keyword evidence="14" id="KW-1185">Reference proteome</keyword>
<dbReference type="PANTHER" id="PTHR28037:SF1">
    <property type="entry name" value="ALCOHOL O-ACETYLTRANSFERASE 1-RELATED"/>
    <property type="match status" value="1"/>
</dbReference>
<dbReference type="InterPro" id="IPR023213">
    <property type="entry name" value="CAT-like_dom_sf"/>
</dbReference>
<dbReference type="PANTHER" id="PTHR28037">
    <property type="entry name" value="ALCOHOL O-ACETYLTRANSFERASE 1-RELATED"/>
    <property type="match status" value="1"/>
</dbReference>
<comment type="similarity">
    <text evidence="4">Belongs to the acyltransferase PapA5 family.</text>
</comment>
<dbReference type="AlphaFoldDB" id="A0A7X8TTZ2"/>
<dbReference type="EC" id="2.3.1.282" evidence="5"/>
<dbReference type="GO" id="GO:0016746">
    <property type="term" value="F:acyltransferase activity"/>
    <property type="evidence" value="ECO:0007669"/>
    <property type="project" value="UniProtKB-KW"/>
</dbReference>
<dbReference type="RefSeq" id="WP_168837893.1">
    <property type="nucleotide sequence ID" value="NZ_JABAIK010000030.1"/>
</dbReference>
<sequence length="437" mass="47799">MKLDLRSLGATERFFAEMTPSAGMNVVTLAWLSGPLDLLSLPSKIARLQQQLVLLQVGISQDSKDTWRFVMANTSAVPVATYVVPQQQFTTTVEHEMATQSQLAFSVNAPLWRLSLISSGREKHALILTLHHTICDGRSAVTLLDTIICALNNSPALAVLSQPYPLNPSLNTLLESVESDFAQVPFAPRQSSEALQSWIDTHNDTTGLRYNQLGFITFTPEQTSQMLAACREHQLTLNALLYGALAQCLYRAAKPKQTEMTLGGNIDLRALFALPEPDNPFGCFAGMCSILLRHAPQTSLWALAEQAKVAFDAAISSGSYINTGKDAWWEAARNIENPGASHDQGRFSPGHLSNLGRITLKSAHQPLHITHLFMTASQHFVGATYWLGAACVNERLCLTLNTSAPGISATAHEQFKRDLKQVLLSALDREALPLEVV</sequence>
<keyword evidence="7" id="KW-0808">Transferase</keyword>
<dbReference type="Proteomes" id="UP000535589">
    <property type="component" value="Unassembled WGS sequence"/>
</dbReference>
<dbReference type="Gene3D" id="3.30.559.30">
    <property type="entry name" value="Nonribosomal peptide synthetase, condensation domain"/>
    <property type="match status" value="1"/>
</dbReference>
<feature type="domain" description="Phthiocerol/phthiodiolone dimycocerosyl transferase C-terminal" evidence="12">
    <location>
        <begin position="216"/>
        <end position="358"/>
    </location>
</feature>
<evidence type="ECO:0000256" key="3">
    <source>
        <dbReference type="ARBA" id="ARBA00001907"/>
    </source>
</evidence>
<evidence type="ECO:0000256" key="8">
    <source>
        <dbReference type="ARBA" id="ARBA00023315"/>
    </source>
</evidence>
<evidence type="ECO:0000256" key="9">
    <source>
        <dbReference type="ARBA" id="ARBA00030465"/>
    </source>
</evidence>
<keyword evidence="8" id="KW-0012">Acyltransferase</keyword>
<evidence type="ECO:0000256" key="6">
    <source>
        <dbReference type="ARBA" id="ARBA00013449"/>
    </source>
</evidence>
<evidence type="ECO:0000313" key="14">
    <source>
        <dbReference type="Proteomes" id="UP000535589"/>
    </source>
</evidence>
<dbReference type="Gene3D" id="3.30.559.10">
    <property type="entry name" value="Chloramphenicol acetyltransferase-like domain"/>
    <property type="match status" value="1"/>
</dbReference>
<comment type="catalytic activity">
    <reaction evidence="1">
        <text>2 a mycocerosyl-[mycocerosic acid synthase] + a phthiocerol = a dimycocerosyl phthiocerol + 2 holo-[mycocerosic acid synthase].</text>
        <dbReference type="EC" id="2.3.1.282"/>
    </reaction>
</comment>
<protein>
    <recommendedName>
        <fullName evidence="6">Phthiocerol/phthiodiolone dimycocerosyl transferase</fullName>
        <ecNumber evidence="5">2.3.1.282</ecNumber>
    </recommendedName>
    <alternativeName>
        <fullName evidence="11">Acyltransferase PapA5</fullName>
    </alternativeName>
    <alternativeName>
        <fullName evidence="9">Phthiocerol/phthiodiolone O-acyltransferase</fullName>
    </alternativeName>
    <alternativeName>
        <fullName evidence="10">Polyketide synthase-associated protein A5</fullName>
    </alternativeName>
</protein>
<dbReference type="Pfam" id="PF16911">
    <property type="entry name" value="PapA_C"/>
    <property type="match status" value="1"/>
</dbReference>
<evidence type="ECO:0000256" key="1">
    <source>
        <dbReference type="ARBA" id="ARBA00000026"/>
    </source>
</evidence>
<evidence type="ECO:0000256" key="11">
    <source>
        <dbReference type="ARBA" id="ARBA00033407"/>
    </source>
</evidence>
<name>A0A7X8TTZ2_9VIBR</name>
<evidence type="ECO:0000256" key="4">
    <source>
        <dbReference type="ARBA" id="ARBA00006558"/>
    </source>
</evidence>
<accession>A0A7X8TTZ2</accession>
<evidence type="ECO:0000259" key="12">
    <source>
        <dbReference type="Pfam" id="PF16911"/>
    </source>
</evidence>
<dbReference type="InterPro" id="IPR052058">
    <property type="entry name" value="Alcohol_O-acetyltransferase"/>
</dbReference>
<comment type="catalytic activity">
    <reaction evidence="2">
        <text>2 a mycocerosyl-[mycocerosic acid synthase] + a phenolphthiocerol = a dimycocerosyl phenolphthiocerol + 2 holo-[mycocerosic acid synthase].</text>
        <dbReference type="EC" id="2.3.1.282"/>
    </reaction>
</comment>
<comment type="catalytic activity">
    <reaction evidence="3">
        <text>2 a mycocerosyl-[mycocerosic acid synthase] + a phthiodiolone = a dimycocerosyl phthiodiolone + 2 holo-[mycocerosic acid synthase].</text>
        <dbReference type="EC" id="2.3.1.282"/>
    </reaction>
</comment>
<dbReference type="SUPFAM" id="SSF52777">
    <property type="entry name" value="CoA-dependent acyltransferases"/>
    <property type="match status" value="2"/>
</dbReference>
<dbReference type="InterPro" id="IPR031641">
    <property type="entry name" value="PapA_C"/>
</dbReference>